<proteinExistence type="predicted"/>
<gene>
    <name evidence="2" type="ORF">BG61_01110</name>
</gene>
<evidence type="ECO:0000256" key="1">
    <source>
        <dbReference type="SAM" id="Phobius"/>
    </source>
</evidence>
<dbReference type="EMBL" id="JFHC01000001">
    <property type="protein sequence ID" value="KDR44946.1"/>
    <property type="molecule type" value="Genomic_DNA"/>
</dbReference>
<protein>
    <submittedName>
        <fullName evidence="2">Uncharacterized protein</fullName>
    </submittedName>
</protein>
<feature type="transmembrane region" description="Helical" evidence="1">
    <location>
        <begin position="12"/>
        <end position="31"/>
    </location>
</feature>
<reference evidence="2 3" key="1">
    <citation type="submission" date="2014-03" db="EMBL/GenBank/DDBJ databases">
        <title>Draft Genome Sequences of Four Burkholderia Strains.</title>
        <authorList>
            <person name="Liu X.Y."/>
            <person name="Li C.X."/>
            <person name="Xu J.H."/>
        </authorList>
    </citation>
    <scope>NUCLEOTIDE SEQUENCE [LARGE SCALE GENOMIC DNA]</scope>
    <source>
        <strain evidence="2 3">DSM 50014</strain>
    </source>
</reference>
<keyword evidence="1" id="KW-0472">Membrane</keyword>
<keyword evidence="1" id="KW-0812">Transmembrane</keyword>
<evidence type="ECO:0000313" key="3">
    <source>
        <dbReference type="Proteomes" id="UP000027466"/>
    </source>
</evidence>
<organism evidence="2 3">
    <name type="scientific">Caballeronia glathei</name>
    <dbReference type="NCBI Taxonomy" id="60547"/>
    <lineage>
        <taxon>Bacteria</taxon>
        <taxon>Pseudomonadati</taxon>
        <taxon>Pseudomonadota</taxon>
        <taxon>Betaproteobacteria</taxon>
        <taxon>Burkholderiales</taxon>
        <taxon>Burkholderiaceae</taxon>
        <taxon>Caballeronia</taxon>
    </lineage>
</organism>
<keyword evidence="1" id="KW-1133">Transmembrane helix</keyword>
<evidence type="ECO:0000313" key="2">
    <source>
        <dbReference type="EMBL" id="KDR44946.1"/>
    </source>
</evidence>
<dbReference type="Proteomes" id="UP000027466">
    <property type="component" value="Unassembled WGS sequence"/>
</dbReference>
<sequence>MPDTPSCSNPASICRCAIIVMTMMCGLGICFSNSFRNAIELLSPLIPRMPISDTTKSQGARETRSASDCESCAVAITSTRGSRVSQTRIPSTATG</sequence>
<accession>A0A069Q5A1</accession>
<comment type="caution">
    <text evidence="2">The sequence shown here is derived from an EMBL/GenBank/DDBJ whole genome shotgun (WGS) entry which is preliminary data.</text>
</comment>
<keyword evidence="3" id="KW-1185">Reference proteome</keyword>
<name>A0A069Q5A1_9BURK</name>
<dbReference type="AlphaFoldDB" id="A0A069Q5A1"/>